<evidence type="ECO:0000313" key="3">
    <source>
        <dbReference type="EMBL" id="QPC60649.1"/>
    </source>
</evidence>
<evidence type="ECO:0000256" key="1">
    <source>
        <dbReference type="ARBA" id="ARBA00022737"/>
    </source>
</evidence>
<dbReference type="AlphaFoldDB" id="A0A7S8D292"/>
<dbReference type="SUPFAM" id="SSF52540">
    <property type="entry name" value="P-loop containing nucleoside triphosphate hydrolases"/>
    <property type="match status" value="1"/>
</dbReference>
<keyword evidence="1" id="KW-0677">Repeat</keyword>
<protein>
    <recommendedName>
        <fullName evidence="2">NACHT domain-containing protein</fullName>
    </recommendedName>
</protein>
<dbReference type="EMBL" id="CP064747">
    <property type="protein sequence ID" value="QPC60649.1"/>
    <property type="molecule type" value="Genomic_DNA"/>
</dbReference>
<dbReference type="InterPro" id="IPR056884">
    <property type="entry name" value="NPHP3-like_N"/>
</dbReference>
<dbReference type="Pfam" id="PF24883">
    <property type="entry name" value="NPHP3_N"/>
    <property type="match status" value="1"/>
</dbReference>
<dbReference type="Pfam" id="PF25053">
    <property type="entry name" value="DUF7791"/>
    <property type="match status" value="1"/>
</dbReference>
<proteinExistence type="predicted"/>
<organism evidence="3 4">
    <name type="scientific">Fusarium culmorum</name>
    <dbReference type="NCBI Taxonomy" id="5516"/>
    <lineage>
        <taxon>Eukaryota</taxon>
        <taxon>Fungi</taxon>
        <taxon>Dikarya</taxon>
        <taxon>Ascomycota</taxon>
        <taxon>Pezizomycotina</taxon>
        <taxon>Sordariomycetes</taxon>
        <taxon>Hypocreomycetidae</taxon>
        <taxon>Hypocreales</taxon>
        <taxon>Nectriaceae</taxon>
        <taxon>Fusarium</taxon>
    </lineage>
</organism>
<dbReference type="PANTHER" id="PTHR10039:SF5">
    <property type="entry name" value="NACHT DOMAIN-CONTAINING PROTEIN"/>
    <property type="match status" value="1"/>
</dbReference>
<accession>A0A7S8D292</accession>
<name>A0A7S8D292_FUSCU</name>
<gene>
    <name evidence="3" type="ORF">HYE67_002880</name>
</gene>
<dbReference type="PANTHER" id="PTHR10039">
    <property type="entry name" value="AMELOGENIN"/>
    <property type="match status" value="1"/>
</dbReference>
<feature type="domain" description="NACHT" evidence="2">
    <location>
        <begin position="298"/>
        <end position="452"/>
    </location>
</feature>
<evidence type="ECO:0000259" key="2">
    <source>
        <dbReference type="PROSITE" id="PS50837"/>
    </source>
</evidence>
<dbReference type="InterPro" id="IPR027417">
    <property type="entry name" value="P-loop_NTPase"/>
</dbReference>
<dbReference type="Proteomes" id="UP000663297">
    <property type="component" value="Chromosome 1"/>
</dbReference>
<dbReference type="PROSITE" id="PS50837">
    <property type="entry name" value="NACHT"/>
    <property type="match status" value="1"/>
</dbReference>
<evidence type="ECO:0000313" key="4">
    <source>
        <dbReference type="Proteomes" id="UP000663297"/>
    </source>
</evidence>
<dbReference type="InterPro" id="IPR056693">
    <property type="entry name" value="DUF7791"/>
</dbReference>
<reference evidence="3" key="1">
    <citation type="submission" date="2020-11" db="EMBL/GenBank/DDBJ databases">
        <title>The chromosome-scale genome resource for two endophytic Fusarium species: F. culmorum and F. pseudograminearum.</title>
        <authorList>
            <person name="Yuan Z."/>
        </authorList>
    </citation>
    <scope>NUCLEOTIDE SEQUENCE</scope>
    <source>
        <strain evidence="3">Class2-1B</strain>
    </source>
</reference>
<dbReference type="Gene3D" id="3.40.50.300">
    <property type="entry name" value="P-loop containing nucleotide triphosphate hydrolases"/>
    <property type="match status" value="1"/>
</dbReference>
<sequence length="1084" mass="124148">MSGFEALGMACAVFQTISFAQETTRLCVEIYRGLKTPDSVFQANASSMIEAAVRVKASCKTATTPEEKCLIDVAKECASAAAELSDEVRKIAELHKKGKGNIISAARGGVTSFWKKNKMNSLDNSLRRQTETMQILLITRICDQNEAGLLKQRQDFDNLDRSLKVFISRIAEGHRKMEHLLQDEGKKTREHVTNEATRTVDSVNAHITTQAEDWEMRKAISSQRQRFLGSFRFQEMKERMNAITDPEDACFDRILESFEMTAHGKIESSSDTTEQQTSSEGIDQLWCSFADWLQSEGQLFWIQGKPGSGKSTLVKYVASKEVTQTLLKQWNPNTRILSHFFWKIGTSLQNDIKGLYCSLLHQLLEGKDELTSCTMDSFPISKSKESYHDWLVQELNGLLLRVLKLATDHENLCIFIDGLDEFVGDSGQDAIIKILSDFKRFTKVKVCVTSRPELWLREELDMAPNLKLHDLTAPDMRKWVHGRLQQFETKFTFSPDLSSDLVEQLLEKAGGVFLWIRLATQSVIRGIKNKDSEEMLMSRLEQLPEKLEDLYYDMWKRLGEDEPLYRKSAATYMHFMVGFRSMKDDKAINRCAGFRHPNSLTVIRMACACQPDIRKVLTTATEDIDYKMLNVLCETTKNQILTNCSGLLEIYRSTPYFRTPDHPLSKIGDRIDFVHRTAYDFLIGTEAGRKIMSYSEMSDCEMEVLMVYGVLGVLRILHLGFNARRENTSVTRLLPRLLTLQRSDGDRQKVMDLWSTIKSFYANGILACGFRRWPPPPIASIVATIRPIFELEVKGLDPNEATGVLQSMPWHEIQWDNRSAIPLLEVQTLLSQGAEPTAAVSYISMSYADMQIGKRTTALWEFLHHTQWAMWEAGSEKRATPPQVVGIAAQMLRKCPRIDQHGMLLRKEVLYPWEKSKHSYYSRDICTKAGFSANVAYLLDLMLWYLPQQDKAELKDQVQFIRSKIEDPKISLRTVVLRNDEQVLQRSQIIDQQLFQGLVELMDSRERNLEHVGDLGQWYDKALSLRKDATSMVSIEYEYDPGILDIEDLLGRFKIEDGGPEYSHDLNREEQDVRNSYESYGHIL</sequence>
<dbReference type="InterPro" id="IPR007111">
    <property type="entry name" value="NACHT_NTPase"/>
</dbReference>